<feature type="transmembrane region" description="Helical" evidence="8">
    <location>
        <begin position="168"/>
        <end position="187"/>
    </location>
</feature>
<evidence type="ECO:0000256" key="1">
    <source>
        <dbReference type="ARBA" id="ARBA00004651"/>
    </source>
</evidence>
<feature type="transmembrane region" description="Helical" evidence="8">
    <location>
        <begin position="203"/>
        <end position="221"/>
    </location>
</feature>
<feature type="transmembrane region" description="Helical" evidence="8">
    <location>
        <begin position="63"/>
        <end position="82"/>
    </location>
</feature>
<evidence type="ECO:0000259" key="9">
    <source>
        <dbReference type="Pfam" id="PF00892"/>
    </source>
</evidence>
<comment type="similarity">
    <text evidence="2">Belongs to the EamA transporter family.</text>
</comment>
<dbReference type="RefSeq" id="WP_187973856.1">
    <property type="nucleotide sequence ID" value="NZ_CP046884.1"/>
</dbReference>
<feature type="domain" description="EamA" evidence="9">
    <location>
        <begin position="2"/>
        <end position="132"/>
    </location>
</feature>
<feature type="transmembrane region" description="Helical" evidence="8">
    <location>
        <begin position="34"/>
        <end position="51"/>
    </location>
</feature>
<dbReference type="NCBIfam" id="TIGR00688">
    <property type="entry name" value="rarD"/>
    <property type="match status" value="1"/>
</dbReference>
<evidence type="ECO:0000256" key="6">
    <source>
        <dbReference type="ARBA" id="ARBA00022989"/>
    </source>
</evidence>
<evidence type="ECO:0000256" key="2">
    <source>
        <dbReference type="ARBA" id="ARBA00007362"/>
    </source>
</evidence>
<feature type="transmembrane region" description="Helical" evidence="8">
    <location>
        <begin position="140"/>
        <end position="156"/>
    </location>
</feature>
<dbReference type="InterPro" id="IPR037185">
    <property type="entry name" value="EmrE-like"/>
</dbReference>
<dbReference type="GO" id="GO:0005886">
    <property type="term" value="C:plasma membrane"/>
    <property type="evidence" value="ECO:0007669"/>
    <property type="project" value="UniProtKB-SubCell"/>
</dbReference>
<dbReference type="InterPro" id="IPR000620">
    <property type="entry name" value="EamA_dom"/>
</dbReference>
<feature type="transmembrane region" description="Helical" evidence="8">
    <location>
        <begin position="88"/>
        <end position="110"/>
    </location>
</feature>
<feature type="domain" description="EamA" evidence="9">
    <location>
        <begin position="144"/>
        <end position="272"/>
    </location>
</feature>
<evidence type="ECO:0000256" key="5">
    <source>
        <dbReference type="ARBA" id="ARBA00022692"/>
    </source>
</evidence>
<evidence type="ECO:0000256" key="3">
    <source>
        <dbReference type="ARBA" id="ARBA00022448"/>
    </source>
</evidence>
<keyword evidence="4" id="KW-1003">Cell membrane</keyword>
<accession>A0A7H0SPR7</accession>
<feature type="transmembrane region" description="Helical" evidence="8">
    <location>
        <begin position="117"/>
        <end position="134"/>
    </location>
</feature>
<dbReference type="EMBL" id="CP046884">
    <property type="protein sequence ID" value="QNQ90542.1"/>
    <property type="molecule type" value="Genomic_DNA"/>
</dbReference>
<keyword evidence="3" id="KW-0813">Transport</keyword>
<name>A0A7H0SPR7_9CORY</name>
<dbReference type="InterPro" id="IPR004626">
    <property type="entry name" value="RarD"/>
</dbReference>
<dbReference type="Proteomes" id="UP000516320">
    <property type="component" value="Chromosome"/>
</dbReference>
<reference evidence="10 11" key="1">
    <citation type="submission" date="2019-12" db="EMBL/GenBank/DDBJ databases">
        <title>Corynebacterium sp. nov., isolated from feces of the Anser Albifrons in China.</title>
        <authorList>
            <person name="Liu Q."/>
        </authorList>
    </citation>
    <scope>NUCLEOTIDE SEQUENCE [LARGE SCALE GENOMIC DNA]</scope>
    <source>
        <strain evidence="10 11">4H37-19</strain>
    </source>
</reference>
<protein>
    <submittedName>
        <fullName evidence="10">EamA family transporter RarD</fullName>
    </submittedName>
</protein>
<comment type="subcellular location">
    <subcellularLocation>
        <location evidence="1">Cell membrane</location>
        <topology evidence="1">Multi-pass membrane protein</topology>
    </subcellularLocation>
</comment>
<dbReference type="PANTHER" id="PTHR22911:SF137">
    <property type="entry name" value="SOLUTE CARRIER FAMILY 35 MEMBER G2-RELATED"/>
    <property type="match status" value="1"/>
</dbReference>
<dbReference type="AlphaFoldDB" id="A0A7H0SPR7"/>
<evidence type="ECO:0000256" key="8">
    <source>
        <dbReference type="SAM" id="Phobius"/>
    </source>
</evidence>
<gene>
    <name evidence="10" type="primary">rarD</name>
    <name evidence="10" type="ORF">GP475_07740</name>
</gene>
<keyword evidence="11" id="KW-1185">Reference proteome</keyword>
<keyword evidence="5 8" id="KW-0812">Transmembrane</keyword>
<evidence type="ECO:0000256" key="7">
    <source>
        <dbReference type="ARBA" id="ARBA00023136"/>
    </source>
</evidence>
<proteinExistence type="inferred from homology"/>
<keyword evidence="7 8" id="KW-0472">Membrane</keyword>
<dbReference type="Pfam" id="PF00892">
    <property type="entry name" value="EamA"/>
    <property type="match status" value="2"/>
</dbReference>
<feature type="transmembrane region" description="Helical" evidence="8">
    <location>
        <begin position="259"/>
        <end position="277"/>
    </location>
</feature>
<evidence type="ECO:0000313" key="11">
    <source>
        <dbReference type="Proteomes" id="UP000516320"/>
    </source>
</evidence>
<evidence type="ECO:0000256" key="4">
    <source>
        <dbReference type="ARBA" id="ARBA00022475"/>
    </source>
</evidence>
<dbReference type="SUPFAM" id="SSF103481">
    <property type="entry name" value="Multidrug resistance efflux transporter EmrE"/>
    <property type="match status" value="2"/>
</dbReference>
<dbReference type="PANTHER" id="PTHR22911">
    <property type="entry name" value="ACYL-MALONYL CONDENSING ENZYME-RELATED"/>
    <property type="match status" value="1"/>
</dbReference>
<feature type="transmembrane region" description="Helical" evidence="8">
    <location>
        <begin position="228"/>
        <end position="247"/>
    </location>
</feature>
<keyword evidence="6 8" id="KW-1133">Transmembrane helix</keyword>
<evidence type="ECO:0000313" key="10">
    <source>
        <dbReference type="EMBL" id="QNQ90542.1"/>
    </source>
</evidence>
<sequence>MVYGLLTYLLWGLFPAYFPMLEPASPLEILSHRILWAMVIMVIYLSLIRGWRELTKASVRTWGVMGLAGFLIAINWFIYILAVNSGHVADAALGYFINPLVSVALGMFLLDERLRKLQITAVVVAIVGVLYLALLGGHPPYISLALALSFGFYGLLKKKINISAAGSLTAETITITPFALAYIMYLSESEQATFLHLGLSHDLWLLSSGLVTAIPLLLFGLGAKELTLSTIGMLQYLTPSLQLLWAVYYTHETISPQRWLGFLIIWLAVAIYLLDLLQHRPKKKPQPTG</sequence>
<dbReference type="KEGG" id="cpoy:GP475_07740"/>
<organism evidence="10 11">
    <name type="scientific">Corynebacterium poyangense</name>
    <dbReference type="NCBI Taxonomy" id="2684405"/>
    <lineage>
        <taxon>Bacteria</taxon>
        <taxon>Bacillati</taxon>
        <taxon>Actinomycetota</taxon>
        <taxon>Actinomycetes</taxon>
        <taxon>Mycobacteriales</taxon>
        <taxon>Corynebacteriaceae</taxon>
        <taxon>Corynebacterium</taxon>
    </lineage>
</organism>